<protein>
    <submittedName>
        <fullName evidence="1">Chloramphenicol acetyltransferase</fullName>
    </submittedName>
</protein>
<proteinExistence type="predicted"/>
<sequence length="207" mass="24004">MKIINTDTWERKQIFEHFSSFVDPYFGLVIPFNVSKAYQFSKENNISFFAKYLHDSLKAINAVDNLKLRILDGKVVQYDVINASTTMLRENKTFGFSFFNYDEDLNVFIKNLESEKERINNSNELYPPTNTLDCIHSSAIPWVNFKGERQPLSGRPDSVPKLAFSKAEKINRELVMNVSIHANHALVDGYHIGQFAEKFQHFLNQKN</sequence>
<evidence type="ECO:0000313" key="2">
    <source>
        <dbReference type="Proteomes" id="UP000032361"/>
    </source>
</evidence>
<reference evidence="1 2" key="1">
    <citation type="journal article" date="2015" name="Antonie Van Leeuwenhoek">
        <title>Tamlana nanhaiensis sp. nov., isolated from surface seawater collected from the South China Sea.</title>
        <authorList>
            <person name="Liu X."/>
            <person name="Lai Q."/>
            <person name="Du Y."/>
            <person name="Li G."/>
            <person name="Sun F."/>
            <person name="Shao Z."/>
        </authorList>
    </citation>
    <scope>NUCLEOTIDE SEQUENCE [LARGE SCALE GENOMIC DNA]</scope>
    <source>
        <strain evidence="1 2">FHC16</strain>
    </source>
</reference>
<dbReference type="EMBL" id="JTDV01000005">
    <property type="protein sequence ID" value="KJD32830.1"/>
    <property type="molecule type" value="Genomic_DNA"/>
</dbReference>
<dbReference type="RefSeq" id="WP_044626101.1">
    <property type="nucleotide sequence ID" value="NZ_JTDV01000005.1"/>
</dbReference>
<gene>
    <name evidence="1" type="ORF">PK35_07565</name>
</gene>
<dbReference type="Proteomes" id="UP000032361">
    <property type="component" value="Unassembled WGS sequence"/>
</dbReference>
<dbReference type="InterPro" id="IPR023213">
    <property type="entry name" value="CAT-like_dom_sf"/>
</dbReference>
<dbReference type="InterPro" id="IPR001707">
    <property type="entry name" value="Cmp_AcTrfase"/>
</dbReference>
<dbReference type="PATRIC" id="fig|1382798.3.peg.2852"/>
<dbReference type="AlphaFoldDB" id="A0A0D7W124"/>
<accession>A0A0D7W124</accession>
<evidence type="ECO:0000313" key="1">
    <source>
        <dbReference type="EMBL" id="KJD32830.1"/>
    </source>
</evidence>
<organism evidence="1 2">
    <name type="scientific">Neotamlana nanhaiensis</name>
    <dbReference type="NCBI Taxonomy" id="1382798"/>
    <lineage>
        <taxon>Bacteria</taxon>
        <taxon>Pseudomonadati</taxon>
        <taxon>Bacteroidota</taxon>
        <taxon>Flavobacteriia</taxon>
        <taxon>Flavobacteriales</taxon>
        <taxon>Flavobacteriaceae</taxon>
        <taxon>Neotamlana</taxon>
    </lineage>
</organism>
<dbReference type="Pfam" id="PF00302">
    <property type="entry name" value="CAT"/>
    <property type="match status" value="1"/>
</dbReference>
<keyword evidence="2" id="KW-1185">Reference proteome</keyword>
<dbReference type="OrthoDB" id="9801766at2"/>
<dbReference type="STRING" id="1382798.PK35_07565"/>
<dbReference type="GO" id="GO:0008811">
    <property type="term" value="F:chloramphenicol O-acetyltransferase activity"/>
    <property type="evidence" value="ECO:0007669"/>
    <property type="project" value="InterPro"/>
</dbReference>
<keyword evidence="1" id="KW-0808">Transferase</keyword>
<name>A0A0D7W124_9FLAO</name>
<comment type="caution">
    <text evidence="1">The sequence shown here is derived from an EMBL/GenBank/DDBJ whole genome shotgun (WGS) entry which is preliminary data.</text>
</comment>
<dbReference type="PANTHER" id="PTHR38474:SF1">
    <property type="entry name" value="SLR0299 PROTEIN"/>
    <property type="match status" value="1"/>
</dbReference>
<dbReference type="SMART" id="SM01059">
    <property type="entry name" value="CAT"/>
    <property type="match status" value="1"/>
</dbReference>
<dbReference type="SUPFAM" id="SSF52777">
    <property type="entry name" value="CoA-dependent acyltransferases"/>
    <property type="match status" value="1"/>
</dbReference>
<dbReference type="Gene3D" id="3.30.559.10">
    <property type="entry name" value="Chloramphenicol acetyltransferase-like domain"/>
    <property type="match status" value="1"/>
</dbReference>
<dbReference type="PANTHER" id="PTHR38474">
    <property type="entry name" value="SLR0299 PROTEIN"/>
    <property type="match status" value="1"/>
</dbReference>